<dbReference type="SUPFAM" id="SSF88946">
    <property type="entry name" value="Sigma2 domain of RNA polymerase sigma factors"/>
    <property type="match status" value="1"/>
</dbReference>
<evidence type="ECO:0000256" key="5">
    <source>
        <dbReference type="HAMAP-Rule" id="MF_00963"/>
    </source>
</evidence>
<dbReference type="Gene3D" id="1.10.220.120">
    <property type="entry name" value="Sigma-70 factor, region 1.1"/>
    <property type="match status" value="1"/>
</dbReference>
<dbReference type="PRINTS" id="PR00046">
    <property type="entry name" value="SIGMA70FCT"/>
</dbReference>
<feature type="compositionally biased region" description="Basic and acidic residues" evidence="6">
    <location>
        <begin position="1"/>
        <end position="11"/>
    </location>
</feature>
<dbReference type="InterPro" id="IPR000943">
    <property type="entry name" value="RNA_pol_sigma70"/>
</dbReference>
<dbReference type="InterPro" id="IPR012760">
    <property type="entry name" value="RNA_pol_sigma_RpoD_C"/>
</dbReference>
<dbReference type="InterPro" id="IPR036388">
    <property type="entry name" value="WH-like_DNA-bd_sf"/>
</dbReference>
<evidence type="ECO:0000256" key="2">
    <source>
        <dbReference type="ARBA" id="ARBA00023082"/>
    </source>
</evidence>
<feature type="region of interest" description="Disordered" evidence="6">
    <location>
        <begin position="1"/>
        <end position="30"/>
    </location>
</feature>
<protein>
    <recommendedName>
        <fullName evidence="5">RNA polymerase sigma factor SigA</fullName>
    </recommendedName>
</protein>
<evidence type="ECO:0000256" key="3">
    <source>
        <dbReference type="ARBA" id="ARBA00023125"/>
    </source>
</evidence>
<keyword evidence="3 5" id="KW-0238">DNA-binding</keyword>
<keyword evidence="1 5" id="KW-0805">Transcription regulation</keyword>
<accession>A0A6B1DC18</accession>
<proteinExistence type="inferred from homology"/>
<keyword evidence="2 5" id="KW-0731">Sigma factor</keyword>
<dbReference type="AlphaFoldDB" id="A0A6B1DC18"/>
<dbReference type="PROSITE" id="PS00715">
    <property type="entry name" value="SIGMA70_1"/>
    <property type="match status" value="1"/>
</dbReference>
<dbReference type="InterPro" id="IPR013324">
    <property type="entry name" value="RNA_pol_sigma_r3/r4-like"/>
</dbReference>
<name>A0A6B1DC18_9CHLR</name>
<dbReference type="Pfam" id="PF04539">
    <property type="entry name" value="Sigma70_r3"/>
    <property type="match status" value="1"/>
</dbReference>
<feature type="DNA-binding region" description="H-T-H motif" evidence="5">
    <location>
        <begin position="373"/>
        <end position="392"/>
    </location>
</feature>
<comment type="similarity">
    <text evidence="5">Belongs to the sigma-70 factor family. RpoD/SigA subfamily.</text>
</comment>
<keyword evidence="4 5" id="KW-0804">Transcription</keyword>
<dbReference type="GO" id="GO:0005737">
    <property type="term" value="C:cytoplasm"/>
    <property type="evidence" value="ECO:0007669"/>
    <property type="project" value="UniProtKB-SubCell"/>
</dbReference>
<dbReference type="GO" id="GO:0016987">
    <property type="term" value="F:sigma factor activity"/>
    <property type="evidence" value="ECO:0007669"/>
    <property type="project" value="UniProtKB-UniRule"/>
</dbReference>
<feature type="compositionally biased region" description="Polar residues" evidence="6">
    <location>
        <begin position="12"/>
        <end position="30"/>
    </location>
</feature>
<dbReference type="GO" id="GO:0003677">
    <property type="term" value="F:DNA binding"/>
    <property type="evidence" value="ECO:0007669"/>
    <property type="project" value="UniProtKB-UniRule"/>
</dbReference>
<organism evidence="9">
    <name type="scientific">Caldilineaceae bacterium SB0661_bin_32</name>
    <dbReference type="NCBI Taxonomy" id="2605255"/>
    <lineage>
        <taxon>Bacteria</taxon>
        <taxon>Bacillati</taxon>
        <taxon>Chloroflexota</taxon>
        <taxon>Caldilineae</taxon>
        <taxon>Caldilineales</taxon>
        <taxon>Caldilineaceae</taxon>
    </lineage>
</organism>
<dbReference type="NCBIfam" id="TIGR02393">
    <property type="entry name" value="RpoD_Cterm"/>
    <property type="match status" value="1"/>
</dbReference>
<dbReference type="Gene3D" id="1.10.10.10">
    <property type="entry name" value="Winged helix-like DNA-binding domain superfamily/Winged helix DNA-binding domain"/>
    <property type="match status" value="2"/>
</dbReference>
<reference evidence="9" key="1">
    <citation type="submission" date="2019-09" db="EMBL/GenBank/DDBJ databases">
        <title>Characterisation of the sponge microbiome using genome-centric metagenomics.</title>
        <authorList>
            <person name="Engelberts J.P."/>
            <person name="Robbins S.J."/>
            <person name="De Goeij J.M."/>
            <person name="Aranda M."/>
            <person name="Bell S.C."/>
            <person name="Webster N.S."/>
        </authorList>
    </citation>
    <scope>NUCLEOTIDE SEQUENCE</scope>
    <source>
        <strain evidence="9">SB0661_bin_32</strain>
    </source>
</reference>
<dbReference type="FunFam" id="1.10.601.10:FF:000001">
    <property type="entry name" value="RNA polymerase sigma factor SigA"/>
    <property type="match status" value="1"/>
</dbReference>
<gene>
    <name evidence="9" type="primary">rpoD</name>
    <name evidence="5" type="synonym">sigA</name>
    <name evidence="9" type="ORF">F4X14_19395</name>
</gene>
<feature type="domain" description="RNA polymerase sigma-70" evidence="7">
    <location>
        <begin position="203"/>
        <end position="216"/>
    </location>
</feature>
<dbReference type="PROSITE" id="PS00716">
    <property type="entry name" value="SIGMA70_2"/>
    <property type="match status" value="1"/>
</dbReference>
<evidence type="ECO:0000259" key="7">
    <source>
        <dbReference type="PROSITE" id="PS00715"/>
    </source>
</evidence>
<comment type="caution">
    <text evidence="9">The sequence shown here is derived from an EMBL/GenBank/DDBJ whole genome shotgun (WGS) entry which is preliminary data.</text>
</comment>
<feature type="compositionally biased region" description="Basic and acidic residues" evidence="6">
    <location>
        <begin position="85"/>
        <end position="98"/>
    </location>
</feature>
<evidence type="ECO:0000256" key="4">
    <source>
        <dbReference type="ARBA" id="ARBA00023163"/>
    </source>
</evidence>
<dbReference type="SUPFAM" id="SSF88659">
    <property type="entry name" value="Sigma3 and sigma4 domains of RNA polymerase sigma factors"/>
    <property type="match status" value="2"/>
</dbReference>
<dbReference type="PANTHER" id="PTHR30603:SF47">
    <property type="entry name" value="RNA POLYMERASE SIGMA FACTOR SIGD, CHLOROPLASTIC"/>
    <property type="match status" value="1"/>
</dbReference>
<evidence type="ECO:0000259" key="8">
    <source>
        <dbReference type="PROSITE" id="PS00716"/>
    </source>
</evidence>
<dbReference type="Pfam" id="PF00140">
    <property type="entry name" value="Sigma70_r1_2"/>
    <property type="match status" value="1"/>
</dbReference>
<sequence length="411" mass="47147">MTKELTQEHNADSNTPVSENGTAQAGLQFSSPQETLAHLLKLGREKGFVSYDEVLQVMPEAENDVEQLDDIFASLLEQGISVGQAKEEVPTEEKKDAAESAEEDEFDLSQIEIDDSISLYLKEIGRVPLLTAAEEVDLAKRMEAGRDSRHRLNHEQVEWEEREQLLWLVRDGRSAQEHLIKANSRLVVSVAKKYVGRGVPFLDLIQEGNIGLIRAVKKFDYCRGYKFSTYATWWIRQAVTRAIADQGRTIRVPVHMYEQINRLTRTSRQLVQELGRDPTTEEIAEELGVTPRKVEHIMRVSQRPLSLEMPVGEEEDSYLGDFIEDEDADSPQDSAGRQILREVIDEIFQSLTPREVRILQLRFGLVDGYNYTLEEVGRKFGVTRERIRQIEAQALSRLRHPSRSRRLRDYL</sequence>
<dbReference type="InterPro" id="IPR007127">
    <property type="entry name" value="RNA_pol_sigma_70_r1_1"/>
</dbReference>
<dbReference type="EMBL" id="VXMH01000105">
    <property type="protein sequence ID" value="MYC97129.1"/>
    <property type="molecule type" value="Genomic_DNA"/>
</dbReference>
<dbReference type="Pfam" id="PF03979">
    <property type="entry name" value="Sigma70_r1_1"/>
    <property type="match status" value="1"/>
</dbReference>
<feature type="domain" description="RNA polymerase sigma-70" evidence="8">
    <location>
        <begin position="372"/>
        <end position="398"/>
    </location>
</feature>
<dbReference type="InterPro" id="IPR042189">
    <property type="entry name" value="RNA_pol_sigma_70_r1_1_sf"/>
</dbReference>
<dbReference type="CDD" id="cd06171">
    <property type="entry name" value="Sigma70_r4"/>
    <property type="match status" value="1"/>
</dbReference>
<dbReference type="InterPro" id="IPR028630">
    <property type="entry name" value="Sigma70_RpoD"/>
</dbReference>
<evidence type="ECO:0000256" key="6">
    <source>
        <dbReference type="SAM" id="MobiDB-lite"/>
    </source>
</evidence>
<feature type="region of interest" description="Sigma-70 factor domain-2" evidence="5">
    <location>
        <begin position="179"/>
        <end position="249"/>
    </location>
</feature>
<comment type="function">
    <text evidence="5">Sigma factors are initiation factors that promote the attachment of RNA polymerase to specific initiation sites and are then released. This sigma factor is the primary sigma factor during exponential growth.</text>
</comment>
<dbReference type="GO" id="GO:0006352">
    <property type="term" value="P:DNA-templated transcription initiation"/>
    <property type="evidence" value="ECO:0007669"/>
    <property type="project" value="UniProtKB-UniRule"/>
</dbReference>
<dbReference type="InterPro" id="IPR007630">
    <property type="entry name" value="RNA_pol_sigma70_r4"/>
</dbReference>
<keyword evidence="5" id="KW-0963">Cytoplasm</keyword>
<dbReference type="Pfam" id="PF04545">
    <property type="entry name" value="Sigma70_r4"/>
    <property type="match status" value="1"/>
</dbReference>
<dbReference type="InterPro" id="IPR013325">
    <property type="entry name" value="RNA_pol_sigma_r2"/>
</dbReference>
<dbReference type="InterPro" id="IPR009042">
    <property type="entry name" value="RNA_pol_sigma70_r1_2"/>
</dbReference>
<comment type="subunit">
    <text evidence="5">Interacts transiently with the RNA polymerase catalytic core.</text>
</comment>
<dbReference type="HAMAP" id="MF_00963">
    <property type="entry name" value="Sigma70_RpoD_SigA"/>
    <property type="match status" value="1"/>
</dbReference>
<feature type="region of interest" description="Sigma-70 factor domain-4" evidence="5">
    <location>
        <begin position="347"/>
        <end position="400"/>
    </location>
</feature>
<comment type="subcellular location">
    <subcellularLocation>
        <location evidence="5">Cytoplasm</location>
    </subcellularLocation>
</comment>
<evidence type="ECO:0000256" key="1">
    <source>
        <dbReference type="ARBA" id="ARBA00023015"/>
    </source>
</evidence>
<dbReference type="InterPro" id="IPR007624">
    <property type="entry name" value="RNA_pol_sigma70_r3"/>
</dbReference>
<dbReference type="PANTHER" id="PTHR30603">
    <property type="entry name" value="RNA POLYMERASE SIGMA FACTOR RPO"/>
    <property type="match status" value="1"/>
</dbReference>
<dbReference type="InterPro" id="IPR050239">
    <property type="entry name" value="Sigma-70_RNA_pol_init_factors"/>
</dbReference>
<feature type="region of interest" description="Disordered" evidence="6">
    <location>
        <begin position="83"/>
        <end position="106"/>
    </location>
</feature>
<dbReference type="InterPro" id="IPR007627">
    <property type="entry name" value="RNA_pol_sigma70_r2"/>
</dbReference>
<dbReference type="Gene3D" id="1.10.601.10">
    <property type="entry name" value="RNA Polymerase Primary Sigma Factor"/>
    <property type="match status" value="2"/>
</dbReference>
<feature type="region of interest" description="Sigma-70 factor domain-3" evidence="5">
    <location>
        <begin position="258"/>
        <end position="334"/>
    </location>
</feature>
<dbReference type="NCBIfam" id="TIGR02937">
    <property type="entry name" value="sigma70-ECF"/>
    <property type="match status" value="1"/>
</dbReference>
<dbReference type="InterPro" id="IPR014284">
    <property type="entry name" value="RNA_pol_sigma-70_dom"/>
</dbReference>
<feature type="short sequence motif" description="Interaction with polymerase core subunit RpoC" evidence="5">
    <location>
        <begin position="203"/>
        <end position="206"/>
    </location>
</feature>
<dbReference type="Pfam" id="PF04542">
    <property type="entry name" value="Sigma70_r2"/>
    <property type="match status" value="1"/>
</dbReference>
<evidence type="ECO:0000313" key="9">
    <source>
        <dbReference type="EMBL" id="MYC97129.1"/>
    </source>
</evidence>